<dbReference type="PANTHER" id="PTHR36933">
    <property type="entry name" value="SLL0788 PROTEIN"/>
    <property type="match status" value="1"/>
</dbReference>
<evidence type="ECO:0000259" key="3">
    <source>
        <dbReference type="Pfam" id="PF03713"/>
    </source>
</evidence>
<feature type="region of interest" description="Disordered" evidence="1">
    <location>
        <begin position="23"/>
        <end position="74"/>
    </location>
</feature>
<dbReference type="PANTHER" id="PTHR36933:SF1">
    <property type="entry name" value="SLL0788 PROTEIN"/>
    <property type="match status" value="1"/>
</dbReference>
<dbReference type="InterPro" id="IPR012347">
    <property type="entry name" value="Ferritin-like"/>
</dbReference>
<dbReference type="InterPro" id="IPR005183">
    <property type="entry name" value="DUF305_CopM-like"/>
</dbReference>
<protein>
    <submittedName>
        <fullName evidence="4">DUF305 domain-containing protein</fullName>
    </submittedName>
</protein>
<keyword evidence="5" id="KW-1185">Reference proteome</keyword>
<organism evidence="4 5">
    <name type="scientific">Streptomyces longisporoflavus</name>
    <dbReference type="NCBI Taxonomy" id="28044"/>
    <lineage>
        <taxon>Bacteria</taxon>
        <taxon>Bacillati</taxon>
        <taxon>Actinomycetota</taxon>
        <taxon>Actinomycetes</taxon>
        <taxon>Kitasatosporales</taxon>
        <taxon>Streptomycetaceae</taxon>
        <taxon>Streptomyces</taxon>
    </lineage>
</organism>
<evidence type="ECO:0000256" key="1">
    <source>
        <dbReference type="SAM" id="MobiDB-lite"/>
    </source>
</evidence>
<feature type="chain" id="PRO_5047267468" evidence="2">
    <location>
        <begin position="22"/>
        <end position="217"/>
    </location>
</feature>
<evidence type="ECO:0000313" key="5">
    <source>
        <dbReference type="Proteomes" id="UP001610818"/>
    </source>
</evidence>
<evidence type="ECO:0000313" key="4">
    <source>
        <dbReference type="EMBL" id="MFH8546276.1"/>
    </source>
</evidence>
<comment type="caution">
    <text evidence="4">The sequence shown here is derived from an EMBL/GenBank/DDBJ whole genome shotgun (WGS) entry which is preliminary data.</text>
</comment>
<dbReference type="Gene3D" id="1.20.1260.10">
    <property type="match status" value="1"/>
</dbReference>
<keyword evidence="2" id="KW-0732">Signal</keyword>
<gene>
    <name evidence="4" type="ORF">ACH4F9_14850</name>
</gene>
<dbReference type="RefSeq" id="WP_397711794.1">
    <property type="nucleotide sequence ID" value="NZ_JBIRGN010000003.1"/>
</dbReference>
<dbReference type="EMBL" id="JBIRGQ010000003">
    <property type="protein sequence ID" value="MFH8546276.1"/>
    <property type="molecule type" value="Genomic_DNA"/>
</dbReference>
<proteinExistence type="predicted"/>
<accession>A0ABW7QMS3</accession>
<dbReference type="PROSITE" id="PS51257">
    <property type="entry name" value="PROKAR_LIPOPROTEIN"/>
    <property type="match status" value="1"/>
</dbReference>
<dbReference type="Proteomes" id="UP001610818">
    <property type="component" value="Unassembled WGS sequence"/>
</dbReference>
<dbReference type="Pfam" id="PF03713">
    <property type="entry name" value="DUF305"/>
    <property type="match status" value="1"/>
</dbReference>
<evidence type="ECO:0000256" key="2">
    <source>
        <dbReference type="SAM" id="SignalP"/>
    </source>
</evidence>
<name>A0ABW7QMS3_9ACTN</name>
<feature type="domain" description="DUF305" evidence="3">
    <location>
        <begin position="76"/>
        <end position="217"/>
    </location>
</feature>
<sequence>MHHRRTPAVAVFLTAAVLALGACDSGGSDSDSKPEKKAAAGPSVIAPGKPGETAATMSAEDAAEKRTDDDTPNSADFTYTQMMIEHHGQALTMTELAPKRAESTKVRRLADRIAASQRPEIGAMKGWLKSHGGPKKQAGHDHGAMPGMATEGQLKQLRAAKGRTFDELFLKLMITHHNGAITMATDLLSDGNNIQVEEMANDVVAQQTAEITRMREM</sequence>
<feature type="signal peptide" evidence="2">
    <location>
        <begin position="1"/>
        <end position="21"/>
    </location>
</feature>
<reference evidence="4 5" key="1">
    <citation type="submission" date="2024-10" db="EMBL/GenBank/DDBJ databases">
        <title>The Natural Products Discovery Center: Release of the First 8490 Sequenced Strains for Exploring Actinobacteria Biosynthetic Diversity.</title>
        <authorList>
            <person name="Kalkreuter E."/>
            <person name="Kautsar S.A."/>
            <person name="Yang D."/>
            <person name="Bader C.D."/>
            <person name="Teijaro C.N."/>
            <person name="Fluegel L."/>
            <person name="Davis C.M."/>
            <person name="Simpson J.R."/>
            <person name="Lauterbach L."/>
            <person name="Steele A.D."/>
            <person name="Gui C."/>
            <person name="Meng S."/>
            <person name="Li G."/>
            <person name="Viehrig K."/>
            <person name="Ye F."/>
            <person name="Su P."/>
            <person name="Kiefer A.F."/>
            <person name="Nichols A."/>
            <person name="Cepeda A.J."/>
            <person name="Yan W."/>
            <person name="Fan B."/>
            <person name="Jiang Y."/>
            <person name="Adhikari A."/>
            <person name="Zheng C.-J."/>
            <person name="Schuster L."/>
            <person name="Cowan T.M."/>
            <person name="Smanski M.J."/>
            <person name="Chevrette M.G."/>
            <person name="De Carvalho L.P.S."/>
            <person name="Shen B."/>
        </authorList>
    </citation>
    <scope>NUCLEOTIDE SEQUENCE [LARGE SCALE GENOMIC DNA]</scope>
    <source>
        <strain evidence="4 5">NPDC017990</strain>
    </source>
</reference>